<keyword evidence="1" id="KW-0547">Nucleotide-binding</keyword>
<evidence type="ECO:0000256" key="1">
    <source>
        <dbReference type="ARBA" id="ARBA00022741"/>
    </source>
</evidence>
<dbReference type="OrthoDB" id="9805698at2"/>
<dbReference type="SUPFAM" id="SSF52540">
    <property type="entry name" value="P-loop containing nucleoside triphosphate hydrolases"/>
    <property type="match status" value="1"/>
</dbReference>
<keyword evidence="3" id="KW-1185">Reference proteome</keyword>
<reference evidence="2 3" key="1">
    <citation type="submission" date="2016-10" db="EMBL/GenBank/DDBJ databases">
        <title>Genome sequence of Streptomyces gilvigriseus MUSC 26.</title>
        <authorList>
            <person name="Lee L.-H."/>
            <person name="Ser H.-L."/>
        </authorList>
    </citation>
    <scope>NUCLEOTIDE SEQUENCE [LARGE SCALE GENOMIC DNA]</scope>
    <source>
        <strain evidence="2 3">MUSC 26</strain>
    </source>
</reference>
<evidence type="ECO:0000313" key="3">
    <source>
        <dbReference type="Proteomes" id="UP000243342"/>
    </source>
</evidence>
<protein>
    <submittedName>
        <fullName evidence="2">Poly(A) polymerase</fullName>
    </submittedName>
</protein>
<dbReference type="AlphaFoldDB" id="A0A1J7BS89"/>
<dbReference type="Gene3D" id="3.40.50.300">
    <property type="entry name" value="P-loop containing nucleotide triphosphate hydrolases"/>
    <property type="match status" value="1"/>
</dbReference>
<dbReference type="Proteomes" id="UP000243342">
    <property type="component" value="Unassembled WGS sequence"/>
</dbReference>
<name>A0A1J7BS89_9ACTN</name>
<dbReference type="InterPro" id="IPR050124">
    <property type="entry name" value="tRNA_CCA-adding_enzyme"/>
</dbReference>
<dbReference type="CDD" id="cd00077">
    <property type="entry name" value="HDc"/>
    <property type="match status" value="1"/>
</dbReference>
<gene>
    <name evidence="2" type="ORF">BIV57_16945</name>
</gene>
<accession>A0A1J7BS89</accession>
<organism evidence="2 3">
    <name type="scientific">Mangrovactinospora gilvigrisea</name>
    <dbReference type="NCBI Taxonomy" id="1428644"/>
    <lineage>
        <taxon>Bacteria</taxon>
        <taxon>Bacillati</taxon>
        <taxon>Actinomycetota</taxon>
        <taxon>Actinomycetes</taxon>
        <taxon>Kitasatosporales</taxon>
        <taxon>Streptomycetaceae</taxon>
        <taxon>Mangrovactinospora</taxon>
    </lineage>
</organism>
<dbReference type="PANTHER" id="PTHR47545">
    <property type="entry name" value="MULTIFUNCTIONAL CCA PROTEIN"/>
    <property type="match status" value="1"/>
</dbReference>
<dbReference type="RefSeq" id="WP_071657727.1">
    <property type="nucleotide sequence ID" value="NZ_MLCF01000102.1"/>
</dbReference>
<comment type="caution">
    <text evidence="2">The sequence shown here is derived from an EMBL/GenBank/DDBJ whole genome shotgun (WGS) entry which is preliminary data.</text>
</comment>
<proteinExistence type="predicted"/>
<evidence type="ECO:0000313" key="2">
    <source>
        <dbReference type="EMBL" id="OIV36329.1"/>
    </source>
</evidence>
<dbReference type="InterPro" id="IPR003607">
    <property type="entry name" value="HD/PDEase_dom"/>
</dbReference>
<dbReference type="STRING" id="1428644.BIV57_16945"/>
<dbReference type="Gene3D" id="1.10.3090.10">
    <property type="entry name" value="cca-adding enzyme, domain 2"/>
    <property type="match status" value="1"/>
</dbReference>
<sequence>MRSDEPSGAGTDVFARLCPAAPGWTLDWDAAVRALPWLRTLEGVPQDAEHHAEGDVAVHTRMAAEALAALPEWRARPVEERVRLFATVLLHDAAKPETTRADPVTGRLTAHGHSARGELTARRVLWRLGAPSAWREHVAALVRHHQVPFWALERPTADLRAIAYRCSLLAGNRDLATLARADITGRICGDLDAVLENIALFEEWCATEGCLDGPRAFAGDHARFAWFRHPERDPSWAAHDDTRLTVTVMSGLPGSGKDTWVARNRPGVPVVSLDALRAELGVAPTDDQRPVAAAAFARARELLRAGTDFVWNATNTTRRIRGQCTGLAADYGARVEMVALEAPRAALVARNAARDRGAVPVAVLDRLAAKWEPPDLTEAHTVTHVATA</sequence>
<dbReference type="Pfam" id="PF13671">
    <property type="entry name" value="AAA_33"/>
    <property type="match status" value="1"/>
</dbReference>
<dbReference type="SUPFAM" id="SSF109604">
    <property type="entry name" value="HD-domain/PDEase-like"/>
    <property type="match status" value="1"/>
</dbReference>
<dbReference type="PANTHER" id="PTHR47545:SF1">
    <property type="entry name" value="MULTIFUNCTIONAL CCA PROTEIN"/>
    <property type="match status" value="1"/>
</dbReference>
<dbReference type="InterPro" id="IPR027417">
    <property type="entry name" value="P-loop_NTPase"/>
</dbReference>
<dbReference type="EMBL" id="MLCF01000102">
    <property type="protein sequence ID" value="OIV36329.1"/>
    <property type="molecule type" value="Genomic_DNA"/>
</dbReference>
<dbReference type="GO" id="GO:0000166">
    <property type="term" value="F:nucleotide binding"/>
    <property type="evidence" value="ECO:0007669"/>
    <property type="project" value="UniProtKB-KW"/>
</dbReference>